<dbReference type="Proteomes" id="UP000053268">
    <property type="component" value="Unassembled WGS sequence"/>
</dbReference>
<accession>A0A194QAP8</accession>
<organism evidence="2 3">
    <name type="scientific">Papilio xuthus</name>
    <name type="common">Asian swallowtail butterfly</name>
    <dbReference type="NCBI Taxonomy" id="66420"/>
    <lineage>
        <taxon>Eukaryota</taxon>
        <taxon>Metazoa</taxon>
        <taxon>Ecdysozoa</taxon>
        <taxon>Arthropoda</taxon>
        <taxon>Hexapoda</taxon>
        <taxon>Insecta</taxon>
        <taxon>Pterygota</taxon>
        <taxon>Neoptera</taxon>
        <taxon>Endopterygota</taxon>
        <taxon>Lepidoptera</taxon>
        <taxon>Glossata</taxon>
        <taxon>Ditrysia</taxon>
        <taxon>Papilionoidea</taxon>
        <taxon>Papilionidae</taxon>
        <taxon>Papilioninae</taxon>
        <taxon>Papilio</taxon>
    </lineage>
</organism>
<gene>
    <name evidence="2" type="ORF">RR46_09750</name>
</gene>
<evidence type="ECO:0000313" key="2">
    <source>
        <dbReference type="EMBL" id="KPJ02547.1"/>
    </source>
</evidence>
<feature type="region of interest" description="Disordered" evidence="1">
    <location>
        <begin position="1"/>
        <end position="20"/>
    </location>
</feature>
<dbReference type="AlphaFoldDB" id="A0A194QAP8"/>
<evidence type="ECO:0000256" key="1">
    <source>
        <dbReference type="SAM" id="MobiDB-lite"/>
    </source>
</evidence>
<sequence>MRVAESPITQRRAAPPHCNADTRTASTLHVARCTLHAARCTLHVARCTLQAGARCTLHAADDATCAPNHTVIQTNVLIANNDAANTTTSHVANNTHNTHNKTSNIMCKFVVKIIYLYNDLNKY</sequence>
<reference evidence="2 3" key="1">
    <citation type="journal article" date="2015" name="Nat. Commun.">
        <title>Outbred genome sequencing and CRISPR/Cas9 gene editing in butterflies.</title>
        <authorList>
            <person name="Li X."/>
            <person name="Fan D."/>
            <person name="Zhang W."/>
            <person name="Liu G."/>
            <person name="Zhang L."/>
            <person name="Zhao L."/>
            <person name="Fang X."/>
            <person name="Chen L."/>
            <person name="Dong Y."/>
            <person name="Chen Y."/>
            <person name="Ding Y."/>
            <person name="Zhao R."/>
            <person name="Feng M."/>
            <person name="Zhu Y."/>
            <person name="Feng Y."/>
            <person name="Jiang X."/>
            <person name="Zhu D."/>
            <person name="Xiang H."/>
            <person name="Feng X."/>
            <person name="Li S."/>
            <person name="Wang J."/>
            <person name="Zhang G."/>
            <person name="Kronforst M.R."/>
            <person name="Wang W."/>
        </authorList>
    </citation>
    <scope>NUCLEOTIDE SEQUENCE [LARGE SCALE GENOMIC DNA]</scope>
    <source>
        <strain evidence="2">Ya'a_city_454_Px</strain>
        <tissue evidence="2">Whole body</tissue>
    </source>
</reference>
<evidence type="ECO:0000313" key="3">
    <source>
        <dbReference type="Proteomes" id="UP000053268"/>
    </source>
</evidence>
<keyword evidence="3" id="KW-1185">Reference proteome</keyword>
<name>A0A194QAP8_PAPXU</name>
<protein>
    <submittedName>
        <fullName evidence="2">Uncharacterized protein</fullName>
    </submittedName>
</protein>
<dbReference type="EMBL" id="KQ459232">
    <property type="protein sequence ID" value="KPJ02547.1"/>
    <property type="molecule type" value="Genomic_DNA"/>
</dbReference>
<proteinExistence type="predicted"/>